<organism evidence="2 3">
    <name type="scientific">Drechslerella dactyloides</name>
    <name type="common">Nematode-trapping fungus</name>
    <name type="synonym">Arthrobotrys dactyloides</name>
    <dbReference type="NCBI Taxonomy" id="74499"/>
    <lineage>
        <taxon>Eukaryota</taxon>
        <taxon>Fungi</taxon>
        <taxon>Dikarya</taxon>
        <taxon>Ascomycota</taxon>
        <taxon>Pezizomycotina</taxon>
        <taxon>Orbiliomycetes</taxon>
        <taxon>Orbiliales</taxon>
        <taxon>Orbiliaceae</taxon>
        <taxon>Drechslerella</taxon>
    </lineage>
</organism>
<accession>A0AAD6IR39</accession>
<evidence type="ECO:0000256" key="1">
    <source>
        <dbReference type="SAM" id="MobiDB-lite"/>
    </source>
</evidence>
<evidence type="ECO:0000313" key="3">
    <source>
        <dbReference type="Proteomes" id="UP001221413"/>
    </source>
</evidence>
<feature type="compositionally biased region" description="Basic and acidic residues" evidence="1">
    <location>
        <begin position="134"/>
        <end position="152"/>
    </location>
</feature>
<dbReference type="AlphaFoldDB" id="A0AAD6IR39"/>
<feature type="region of interest" description="Disordered" evidence="1">
    <location>
        <begin position="118"/>
        <end position="152"/>
    </location>
</feature>
<proteinExistence type="predicted"/>
<comment type="caution">
    <text evidence="2">The sequence shown here is derived from an EMBL/GenBank/DDBJ whole genome shotgun (WGS) entry which is preliminary data.</text>
</comment>
<gene>
    <name evidence="2" type="ORF">Dda_8712</name>
</gene>
<dbReference type="Proteomes" id="UP001221413">
    <property type="component" value="Unassembled WGS sequence"/>
</dbReference>
<evidence type="ECO:0000313" key="2">
    <source>
        <dbReference type="EMBL" id="KAJ6256843.1"/>
    </source>
</evidence>
<keyword evidence="3" id="KW-1185">Reference proteome</keyword>
<reference evidence="2" key="1">
    <citation type="submission" date="2023-01" db="EMBL/GenBank/DDBJ databases">
        <title>The chitinases involved in constricting ring structure development in the nematode-trapping fungus Drechslerella dactyloides.</title>
        <authorList>
            <person name="Wang R."/>
            <person name="Zhang L."/>
            <person name="Tang P."/>
            <person name="Li S."/>
            <person name="Liang L."/>
        </authorList>
    </citation>
    <scope>NUCLEOTIDE SEQUENCE</scope>
    <source>
        <strain evidence="2">YMF1.00031</strain>
    </source>
</reference>
<protein>
    <submittedName>
        <fullName evidence="2">Uncharacterized protein</fullName>
    </submittedName>
</protein>
<dbReference type="EMBL" id="JAQGDS010000012">
    <property type="protein sequence ID" value="KAJ6256843.1"/>
    <property type="molecule type" value="Genomic_DNA"/>
</dbReference>
<name>A0AAD6IR39_DREDA</name>
<sequence length="152" mass="17334">MGQASSSELVPYRPKRCPWLPDRVKFVGGYSSSFDPEPILSVNFEDEDSLRNELIECDIAGIMIQYFDTGEDMLYLFDEDREELKTSILRRSQCSCRAVYSEKYRGQATYLVENFPSAARPPKEHAPSTLAELRPARAQEETGRISKGIKED</sequence>